<organism evidence="2 3">
    <name type="scientific">Salix udensis</name>
    <dbReference type="NCBI Taxonomy" id="889485"/>
    <lineage>
        <taxon>Eukaryota</taxon>
        <taxon>Viridiplantae</taxon>
        <taxon>Streptophyta</taxon>
        <taxon>Embryophyta</taxon>
        <taxon>Tracheophyta</taxon>
        <taxon>Spermatophyta</taxon>
        <taxon>Magnoliopsida</taxon>
        <taxon>eudicotyledons</taxon>
        <taxon>Gunneridae</taxon>
        <taxon>Pentapetalae</taxon>
        <taxon>rosids</taxon>
        <taxon>fabids</taxon>
        <taxon>Malpighiales</taxon>
        <taxon>Salicaceae</taxon>
        <taxon>Saliceae</taxon>
        <taxon>Salix</taxon>
    </lineage>
</organism>
<gene>
    <name evidence="2" type="ORF">OIU84_022710</name>
</gene>
<dbReference type="EMBL" id="JAPFFJ010000005">
    <property type="protein sequence ID" value="KAJ6427156.1"/>
    <property type="molecule type" value="Genomic_DNA"/>
</dbReference>
<proteinExistence type="predicted"/>
<name>A0AAD6KPI6_9ROSI</name>
<sequence>MPQHVQENQSTQNLGLNNMLALRARSFVPDGNVPGQPLVPQQQRYQMGISQEVCKIKGQGLLLMFQELPSGQDMIVAYTNTINPGGSFHGKRENQDTQSSPLSSSNKRARLTPAGPDGIQQQQMGPHMDSLHESKMNWKNSPLQQQAMTRGIQYANAGIQKYPHQMLEGGWASKCCSNIISAGQRADDGSRKQAIWTHSTYRCSKDYHNMSCDLISLRLDGTISVKIVGRRNHTKKRKSAHSPRLSTGLAQSPSIIKNLVNCPVVQLDPIFGATVALGQHQAQISAKRRSNSSFPENPNNEQCEGLPAGVLANISVPLNASSPSVGTPQWLIKAFSKDLQ</sequence>
<dbReference type="Proteomes" id="UP001162972">
    <property type="component" value="Chromosome 1"/>
</dbReference>
<keyword evidence="3" id="KW-1185">Reference proteome</keyword>
<dbReference type="AlphaFoldDB" id="A0AAD6KPI6"/>
<feature type="non-terminal residue" evidence="2">
    <location>
        <position position="340"/>
    </location>
</feature>
<reference evidence="2 3" key="1">
    <citation type="journal article" date="2023" name="Int. J. Mol. Sci.">
        <title>De Novo Assembly and Annotation of 11 Diverse Shrub Willow (Salix) Genomes Reveals Novel Gene Organization in Sex-Linked Regions.</title>
        <authorList>
            <person name="Hyden B."/>
            <person name="Feng K."/>
            <person name="Yates T.B."/>
            <person name="Jawdy S."/>
            <person name="Cereghino C."/>
            <person name="Smart L.B."/>
            <person name="Muchero W."/>
        </authorList>
    </citation>
    <scope>NUCLEOTIDE SEQUENCE [LARGE SCALE GENOMIC DNA]</scope>
    <source>
        <tissue evidence="2">Shoot tip</tissue>
    </source>
</reference>
<feature type="region of interest" description="Disordered" evidence="1">
    <location>
        <begin position="86"/>
        <end position="134"/>
    </location>
</feature>
<evidence type="ECO:0000313" key="3">
    <source>
        <dbReference type="Proteomes" id="UP001162972"/>
    </source>
</evidence>
<evidence type="ECO:0000313" key="2">
    <source>
        <dbReference type="EMBL" id="KAJ6427156.1"/>
    </source>
</evidence>
<accession>A0AAD6KPI6</accession>
<feature type="compositionally biased region" description="Polar residues" evidence="1">
    <location>
        <begin position="96"/>
        <end position="106"/>
    </location>
</feature>
<evidence type="ECO:0000256" key="1">
    <source>
        <dbReference type="SAM" id="MobiDB-lite"/>
    </source>
</evidence>
<comment type="caution">
    <text evidence="2">The sequence shown here is derived from an EMBL/GenBank/DDBJ whole genome shotgun (WGS) entry which is preliminary data.</text>
</comment>
<protein>
    <submittedName>
        <fullName evidence="2">Uncharacterized protein</fullName>
    </submittedName>
</protein>